<feature type="domain" description="Transcription regulator MerR DNA binding" evidence="1">
    <location>
        <begin position="21"/>
        <end position="78"/>
    </location>
</feature>
<organism evidence="2 3">
    <name type="scientific">Rhodovulum sulfidophilum</name>
    <name type="common">Rhodobacter sulfidophilus</name>
    <dbReference type="NCBI Taxonomy" id="35806"/>
    <lineage>
        <taxon>Bacteria</taxon>
        <taxon>Pseudomonadati</taxon>
        <taxon>Pseudomonadota</taxon>
        <taxon>Alphaproteobacteria</taxon>
        <taxon>Rhodobacterales</taxon>
        <taxon>Paracoccaceae</taxon>
        <taxon>Rhodovulum</taxon>
    </lineage>
</organism>
<sequence length="105" mass="11915">MIRSSGRRGLKRLFEKEVGTRLALISLGRTAGFSLSEIRGLVGTEGRPDLDRFTLSRQSYRLDEQIKELTVFRDGIRHIAACSAEKHLDCPRFKSIMRIALKRGP</sequence>
<gene>
    <name evidence="2" type="ORF">NHU_02381</name>
</gene>
<dbReference type="EMBL" id="AP014800">
    <property type="protein sequence ID" value="BAQ69532.1"/>
    <property type="molecule type" value="Genomic_DNA"/>
</dbReference>
<dbReference type="Pfam" id="PF09278">
    <property type="entry name" value="MerR-DNA-bind"/>
    <property type="match status" value="1"/>
</dbReference>
<dbReference type="Proteomes" id="UP000064912">
    <property type="component" value="Chromosome"/>
</dbReference>
<name>A0A0D6B350_RHOSU</name>
<proteinExistence type="predicted"/>
<dbReference type="InterPro" id="IPR015358">
    <property type="entry name" value="Tscrpt_reg_MerR_DNA-bd"/>
</dbReference>
<dbReference type="Gene3D" id="1.10.1660.10">
    <property type="match status" value="1"/>
</dbReference>
<dbReference type="KEGG" id="rsu:NHU_02381"/>
<evidence type="ECO:0000313" key="2">
    <source>
        <dbReference type="EMBL" id="BAQ69532.1"/>
    </source>
</evidence>
<dbReference type="PATRIC" id="fig|35806.4.peg.2453"/>
<protein>
    <submittedName>
        <fullName evidence="2">MerR family transcriptional regulator</fullName>
    </submittedName>
</protein>
<accession>A0A0D6B350</accession>
<dbReference type="InterPro" id="IPR009061">
    <property type="entry name" value="DNA-bd_dom_put_sf"/>
</dbReference>
<reference evidence="2 3" key="1">
    <citation type="submission" date="2015-02" db="EMBL/GenBank/DDBJ databases">
        <title>Genome sequene of Rhodovulum sulfidophilum DSM 2351.</title>
        <authorList>
            <person name="Nagao N."/>
        </authorList>
    </citation>
    <scope>NUCLEOTIDE SEQUENCE [LARGE SCALE GENOMIC DNA]</scope>
    <source>
        <strain evidence="2 3">DSM 2351</strain>
    </source>
</reference>
<evidence type="ECO:0000313" key="3">
    <source>
        <dbReference type="Proteomes" id="UP000064912"/>
    </source>
</evidence>
<evidence type="ECO:0000259" key="1">
    <source>
        <dbReference type="Pfam" id="PF09278"/>
    </source>
</evidence>
<dbReference type="SUPFAM" id="SSF46955">
    <property type="entry name" value="Putative DNA-binding domain"/>
    <property type="match status" value="1"/>
</dbReference>
<dbReference type="AlphaFoldDB" id="A0A0D6B350"/>